<name>A0A645EYB4_9ZZZZ</name>
<organism evidence="1">
    <name type="scientific">bioreactor metagenome</name>
    <dbReference type="NCBI Taxonomy" id="1076179"/>
    <lineage>
        <taxon>unclassified sequences</taxon>
        <taxon>metagenomes</taxon>
        <taxon>ecological metagenomes</taxon>
    </lineage>
</organism>
<protein>
    <submittedName>
        <fullName evidence="1">Uncharacterized protein</fullName>
    </submittedName>
</protein>
<comment type="caution">
    <text evidence="1">The sequence shown here is derived from an EMBL/GenBank/DDBJ whole genome shotgun (WGS) entry which is preliminary data.</text>
</comment>
<dbReference type="EMBL" id="VSSQ01052993">
    <property type="protein sequence ID" value="MPN07035.1"/>
    <property type="molecule type" value="Genomic_DNA"/>
</dbReference>
<proteinExistence type="predicted"/>
<evidence type="ECO:0000313" key="1">
    <source>
        <dbReference type="EMBL" id="MPN07035.1"/>
    </source>
</evidence>
<dbReference type="AlphaFoldDB" id="A0A645EYB4"/>
<reference evidence="1" key="1">
    <citation type="submission" date="2019-08" db="EMBL/GenBank/DDBJ databases">
        <authorList>
            <person name="Kucharzyk K."/>
            <person name="Murdoch R.W."/>
            <person name="Higgins S."/>
            <person name="Loffler F."/>
        </authorList>
    </citation>
    <scope>NUCLEOTIDE SEQUENCE</scope>
</reference>
<sequence>MKRKFYKTRRAQKARRVSNQSGQIVHGVTGNAVVADLKVAVVSGGIAGGTHAGDLLALIDVLPHGYQQTGVVAVISHIAVAVVDLHQIAIAAHPSGVSHRAAVGGADGSTIPVGNINSLVVSGCIAVTEMPITERGGDVPGARPAEGTGGKPCGPILGALEPLLRDGVFQRDGGQHHPRRFLAVYIGDIGHHIGRPVGTRGNNLVIALIEIGAVCILHVVGKSVHIPFLLHHGHREIGDGGGQG</sequence>
<gene>
    <name evidence="1" type="ORF">SDC9_154294</name>
</gene>
<accession>A0A645EYB4</accession>